<proteinExistence type="predicted"/>
<reference evidence="1" key="1">
    <citation type="submission" date="2016-08" db="EMBL/GenBank/DDBJ databases">
        <authorList>
            <person name="Ngugi D.K."/>
            <person name="Miyake S."/>
            <person name="Stingl U."/>
        </authorList>
    </citation>
    <scope>NUCLEOTIDE SEQUENCE</scope>
    <source>
        <strain evidence="1">SCG-D08WGA-EpuloA1</strain>
    </source>
</reference>
<evidence type="ECO:0000313" key="1">
    <source>
        <dbReference type="EMBL" id="ONI39141.1"/>
    </source>
</evidence>
<comment type="caution">
    <text evidence="1">The sequence shown here is derived from an EMBL/GenBank/DDBJ whole genome shotgun (WGS) entry which is preliminary data.</text>
</comment>
<protein>
    <submittedName>
        <fullName evidence="1">Uncharacterized protein</fullName>
    </submittedName>
</protein>
<dbReference type="Proteomes" id="UP000188637">
    <property type="component" value="Unassembled WGS sequence"/>
</dbReference>
<organism evidence="1 2">
    <name type="scientific">Candidatus Epulonipiscium fishelsonii</name>
    <dbReference type="NCBI Taxonomy" id="77094"/>
    <lineage>
        <taxon>Bacteria</taxon>
        <taxon>Bacillati</taxon>
        <taxon>Bacillota</taxon>
        <taxon>Clostridia</taxon>
        <taxon>Lachnospirales</taxon>
        <taxon>Lachnospiraceae</taxon>
        <taxon>Candidatus Epulonipiscium</taxon>
    </lineage>
</organism>
<evidence type="ECO:0000313" key="2">
    <source>
        <dbReference type="Proteomes" id="UP000188637"/>
    </source>
</evidence>
<dbReference type="EMBL" id="LJHD01000271">
    <property type="protein sequence ID" value="ONI39141.1"/>
    <property type="molecule type" value="Genomic_DNA"/>
</dbReference>
<keyword evidence="2" id="KW-1185">Reference proteome</keyword>
<sequence length="335" mass="38031">MTTKQIAELANVSRSTVSRVINNYENVPIETKKKVQKIIDEYGYTPNYFARTLAGKNPNIIGIFLADINTTFSSNDWIGINSPYNMELISVIVNLLKSYNHVALVNIITDIKELKNLEHYFLKRIVAGGIFAGFPYNISELEELARKYNIVLIDQMISNDGNDNLKLVNSDNNSGGYIATKYLIDKGHTNILHIAGDNRLSSIQRERGYKTAMKEFNLEPNIIYGMYREDIAYKITKNYVPIHKPSAIFAGNDIMAIGVIKALKELMFRIPEDISVMGFDNLNLTKWFNLDITTMSVSIKDIGENSVKLLFEEKDNYSICRANLIERSSVAEKMK</sequence>
<gene>
    <name evidence="1" type="ORF">AN640_01985</name>
</gene>
<name>A0ACC8XA57_9FIRM</name>
<accession>A0ACC8XA57</accession>